<evidence type="ECO:0000256" key="9">
    <source>
        <dbReference type="SAM" id="Coils"/>
    </source>
</evidence>
<evidence type="ECO:0000256" key="8">
    <source>
        <dbReference type="ARBA" id="ARBA00083752"/>
    </source>
</evidence>
<dbReference type="OrthoDB" id="5977625at2759"/>
<accession>A0A6J1MST1</accession>
<evidence type="ECO:0000313" key="10">
    <source>
        <dbReference type="Proteomes" id="UP001652582"/>
    </source>
</evidence>
<reference evidence="11" key="1">
    <citation type="submission" date="2025-08" db="UniProtKB">
        <authorList>
            <consortium name="RefSeq"/>
        </authorList>
    </citation>
    <scope>IDENTIFICATION</scope>
</reference>
<organism evidence="10 11">
    <name type="scientific">Bicyclus anynana</name>
    <name type="common">Squinting bush brown butterfly</name>
    <dbReference type="NCBI Taxonomy" id="110368"/>
    <lineage>
        <taxon>Eukaryota</taxon>
        <taxon>Metazoa</taxon>
        <taxon>Ecdysozoa</taxon>
        <taxon>Arthropoda</taxon>
        <taxon>Hexapoda</taxon>
        <taxon>Insecta</taxon>
        <taxon>Pterygota</taxon>
        <taxon>Neoptera</taxon>
        <taxon>Endopterygota</taxon>
        <taxon>Lepidoptera</taxon>
        <taxon>Glossata</taxon>
        <taxon>Ditrysia</taxon>
        <taxon>Papilionoidea</taxon>
        <taxon>Nymphalidae</taxon>
        <taxon>Satyrinae</taxon>
        <taxon>Satyrini</taxon>
        <taxon>Mycalesina</taxon>
        <taxon>Bicyclus</taxon>
    </lineage>
</organism>
<name>A0A6J1MST1_BICAN</name>
<dbReference type="GeneID" id="112044371"/>
<keyword evidence="3" id="KW-0809">Transit peptide</keyword>
<dbReference type="InterPro" id="IPR039145">
    <property type="entry name" value="Ribosomal_mL40_metazoa/plant"/>
</dbReference>
<evidence type="ECO:0000256" key="4">
    <source>
        <dbReference type="ARBA" id="ARBA00022980"/>
    </source>
</evidence>
<keyword evidence="5" id="KW-0496">Mitochondrion</keyword>
<proteinExistence type="inferred from homology"/>
<protein>
    <recommendedName>
        <fullName evidence="7">Large ribosomal subunit protein mL40</fullName>
    </recommendedName>
    <alternativeName>
        <fullName evidence="8">39S ribosomal protein L40, mitochondrial</fullName>
    </alternativeName>
</protein>
<dbReference type="Proteomes" id="UP001652582">
    <property type="component" value="Chromosome 21"/>
</dbReference>
<dbReference type="AlphaFoldDB" id="A0A6J1MST1"/>
<dbReference type="Gene3D" id="6.10.250.3440">
    <property type="match status" value="1"/>
</dbReference>
<comment type="similarity">
    <text evidence="2">Belongs to the mitochondrion-specific ribosomal protein mL40 family.</text>
</comment>
<keyword evidence="10" id="KW-1185">Reference proteome</keyword>
<evidence type="ECO:0000256" key="7">
    <source>
        <dbReference type="ARBA" id="ARBA00035192"/>
    </source>
</evidence>
<dbReference type="KEGG" id="bany:112044371"/>
<evidence type="ECO:0000256" key="5">
    <source>
        <dbReference type="ARBA" id="ARBA00023128"/>
    </source>
</evidence>
<dbReference type="GO" id="GO:0005762">
    <property type="term" value="C:mitochondrial large ribosomal subunit"/>
    <property type="evidence" value="ECO:0007669"/>
    <property type="project" value="InterPro"/>
</dbReference>
<keyword evidence="6" id="KW-0687">Ribonucleoprotein</keyword>
<evidence type="ECO:0000256" key="2">
    <source>
        <dbReference type="ARBA" id="ARBA00009360"/>
    </source>
</evidence>
<dbReference type="FunFam" id="6.10.250.3440:FF:000001">
    <property type="entry name" value="Mitochondrial ribosomal protein L40"/>
    <property type="match status" value="1"/>
</dbReference>
<gene>
    <name evidence="11" type="primary">LOC112044371</name>
</gene>
<sequence length="205" mass="23769">MFSSLILNQLSRLTLSSASKLSLNTRNISSSAVVQFRITDQLCAEPLKKKKKVDPAIIKAREDRRRKKLEKQIRKLQKNARQLKPIEEIEPPLHLMDQMGKRKRPPVVLSAEETESRALLLKEWTRYKKQEYMANVAQIDRIMAAQRRALDMLYEESEDLYNEAIMPDLQLVPCSFTSTFSTPPIKNYESPDGEYIDVSKKWGTK</sequence>
<evidence type="ECO:0000256" key="6">
    <source>
        <dbReference type="ARBA" id="ARBA00023274"/>
    </source>
</evidence>
<evidence type="ECO:0000313" key="11">
    <source>
        <dbReference type="RefSeq" id="XP_023935967.1"/>
    </source>
</evidence>
<keyword evidence="9" id="KW-0175">Coiled coil</keyword>
<dbReference type="PANTHER" id="PTHR13359">
    <property type="entry name" value="39S RIBOSOMAL PROTEIN L40, MITOCHONDRIAL"/>
    <property type="match status" value="1"/>
</dbReference>
<feature type="coiled-coil region" evidence="9">
    <location>
        <begin position="59"/>
        <end position="86"/>
    </location>
</feature>
<dbReference type="Pfam" id="PF09812">
    <property type="entry name" value="MRP-L28"/>
    <property type="match status" value="1"/>
</dbReference>
<dbReference type="RefSeq" id="XP_023935967.1">
    <property type="nucleotide sequence ID" value="XM_024080199.2"/>
</dbReference>
<keyword evidence="4 11" id="KW-0689">Ribosomal protein</keyword>
<evidence type="ECO:0000256" key="3">
    <source>
        <dbReference type="ARBA" id="ARBA00022946"/>
    </source>
</evidence>
<dbReference type="PANTHER" id="PTHR13359:SF2">
    <property type="entry name" value="LARGE RIBOSOMAL SUBUNIT PROTEIN ML40"/>
    <property type="match status" value="1"/>
</dbReference>
<evidence type="ECO:0000256" key="1">
    <source>
        <dbReference type="ARBA" id="ARBA00004173"/>
    </source>
</evidence>
<dbReference type="InterPro" id="IPR019192">
    <property type="entry name" value="Ribosomal_mL40"/>
</dbReference>
<dbReference type="CTD" id="64976"/>
<comment type="subcellular location">
    <subcellularLocation>
        <location evidence="1">Mitochondrion</location>
    </subcellularLocation>
</comment>